<dbReference type="HOGENOM" id="CLU_184293_1_0_7"/>
<dbReference type="RefSeq" id="WP_011373614.1">
    <property type="nucleotide sequence ID" value="NC_007575.1"/>
</dbReference>
<accession>Q30P07</accession>
<feature type="transmembrane region" description="Helical" evidence="2">
    <location>
        <begin position="28"/>
        <end position="47"/>
    </location>
</feature>
<dbReference type="STRING" id="326298.Suden_2000"/>
<protein>
    <recommendedName>
        <fullName evidence="5">Septum formation initiator</fullName>
    </recommendedName>
</protein>
<dbReference type="OrthoDB" id="5373216at2"/>
<keyword evidence="2" id="KW-0812">Transmembrane</keyword>
<dbReference type="eggNOG" id="ENOG5032MA7">
    <property type="taxonomic scope" value="Bacteria"/>
</dbReference>
<organism evidence="3 4">
    <name type="scientific">Sulfurimonas denitrificans (strain ATCC 33889 / DSM 1251)</name>
    <name type="common">Thiomicrospira denitrificans (strain ATCC 33889 / DSM 1251)</name>
    <dbReference type="NCBI Taxonomy" id="326298"/>
    <lineage>
        <taxon>Bacteria</taxon>
        <taxon>Pseudomonadati</taxon>
        <taxon>Campylobacterota</taxon>
        <taxon>Epsilonproteobacteria</taxon>
        <taxon>Campylobacterales</taxon>
        <taxon>Sulfurimonadaceae</taxon>
        <taxon>Sulfurimonas</taxon>
    </lineage>
</organism>
<dbReference type="Proteomes" id="UP000002714">
    <property type="component" value="Chromosome"/>
</dbReference>
<reference evidence="3 4" key="1">
    <citation type="journal article" date="2008" name="Appl. Environ. Microbiol.">
        <title>Genome of the epsilonproteobacterial chemolithoautotroph Sulfurimonas denitrificans.</title>
        <authorList>
            <person name="Sievert S.M."/>
            <person name="Scott K.M."/>
            <person name="Klotz M.G."/>
            <person name="Chain P.S.G."/>
            <person name="Hauser L.J."/>
            <person name="Hemp J."/>
            <person name="Huegler M."/>
            <person name="Land M."/>
            <person name="Lapidus A."/>
            <person name="Larimer F.W."/>
            <person name="Lucas S."/>
            <person name="Malfatti S.A."/>
            <person name="Meyer F."/>
            <person name="Paulsen I.T."/>
            <person name="Ren Q."/>
            <person name="Simon J."/>
            <person name="Bailey K."/>
            <person name="Diaz E."/>
            <person name="Fitzpatrick K.A."/>
            <person name="Glover B."/>
            <person name="Gwatney N."/>
            <person name="Korajkic A."/>
            <person name="Long A."/>
            <person name="Mobberley J.M."/>
            <person name="Pantry S.N."/>
            <person name="Pazder G."/>
            <person name="Peterson S."/>
            <person name="Quintanilla J.D."/>
            <person name="Sprinkle R."/>
            <person name="Stephens J."/>
            <person name="Thomas P."/>
            <person name="Vaughn R."/>
            <person name="Weber M.J."/>
            <person name="Wooten L.L."/>
        </authorList>
    </citation>
    <scope>NUCLEOTIDE SEQUENCE [LARGE SCALE GENOMIC DNA]</scope>
    <source>
        <strain evidence="4">ATCC 33889 / DSM 1251</strain>
    </source>
</reference>
<keyword evidence="1" id="KW-0175">Coiled coil</keyword>
<keyword evidence="2" id="KW-1133">Transmembrane helix</keyword>
<dbReference type="KEGG" id="tdn:Suden_2000"/>
<feature type="coiled-coil region" evidence="1">
    <location>
        <begin position="58"/>
        <end position="89"/>
    </location>
</feature>
<keyword evidence="2" id="KW-0472">Membrane</keyword>
<dbReference type="EMBL" id="CP000153">
    <property type="protein sequence ID" value="ABB45274.1"/>
    <property type="molecule type" value="Genomic_DNA"/>
</dbReference>
<gene>
    <name evidence="3" type="ordered locus">Suden_2000</name>
</gene>
<evidence type="ECO:0000313" key="3">
    <source>
        <dbReference type="EMBL" id="ABB45274.1"/>
    </source>
</evidence>
<dbReference type="AlphaFoldDB" id="Q30P07"/>
<proteinExistence type="predicted"/>
<sequence>MSKEELFEQYEDKQSIIQRYLGLSFSKFSLLLILVLSIGVYIGLLLYGENSLQVYMGLSDYQNHLQTEIERLKAENAELQREYFELKEISAK</sequence>
<evidence type="ECO:0000256" key="1">
    <source>
        <dbReference type="SAM" id="Coils"/>
    </source>
</evidence>
<name>Q30P07_SULDN</name>
<keyword evidence="4" id="KW-1185">Reference proteome</keyword>
<evidence type="ECO:0008006" key="5">
    <source>
        <dbReference type="Google" id="ProtNLM"/>
    </source>
</evidence>
<evidence type="ECO:0000256" key="2">
    <source>
        <dbReference type="SAM" id="Phobius"/>
    </source>
</evidence>
<evidence type="ECO:0000313" key="4">
    <source>
        <dbReference type="Proteomes" id="UP000002714"/>
    </source>
</evidence>